<evidence type="ECO:0000313" key="2">
    <source>
        <dbReference type="EMBL" id="VDN33781.1"/>
    </source>
</evidence>
<evidence type="ECO:0000256" key="1">
    <source>
        <dbReference type="SAM" id="MobiDB-lite"/>
    </source>
</evidence>
<organism evidence="4">
    <name type="scientific">Gongylonema pulchrum</name>
    <dbReference type="NCBI Taxonomy" id="637853"/>
    <lineage>
        <taxon>Eukaryota</taxon>
        <taxon>Metazoa</taxon>
        <taxon>Ecdysozoa</taxon>
        <taxon>Nematoda</taxon>
        <taxon>Chromadorea</taxon>
        <taxon>Rhabditida</taxon>
        <taxon>Spirurina</taxon>
        <taxon>Spiruromorpha</taxon>
        <taxon>Spiruroidea</taxon>
        <taxon>Gongylonematidae</taxon>
        <taxon>Gongylonema</taxon>
    </lineage>
</organism>
<dbReference type="WBParaSite" id="GPUH_0001943101-mRNA-1">
    <property type="protein sequence ID" value="GPUH_0001943101-mRNA-1"/>
    <property type="gene ID" value="GPUH_0001943101"/>
</dbReference>
<keyword evidence="3" id="KW-1185">Reference proteome</keyword>
<sequence>MCGVKQRTKQTPTGAPVTASPTVDSNEEYYGYGNSSPIEGTGDKDYRNRAADSTDKVAFLDDTDKEICCSRTASMCCLLGRIFVSQEEPKLATSAAD</sequence>
<gene>
    <name evidence="2" type="ORF">GPUH_LOCUS19406</name>
</gene>
<dbReference type="EMBL" id="UYRT01088458">
    <property type="protein sequence ID" value="VDN33781.1"/>
    <property type="molecule type" value="Genomic_DNA"/>
</dbReference>
<reference evidence="2 3" key="2">
    <citation type="submission" date="2018-11" db="EMBL/GenBank/DDBJ databases">
        <authorList>
            <consortium name="Pathogen Informatics"/>
        </authorList>
    </citation>
    <scope>NUCLEOTIDE SEQUENCE [LARGE SCALE GENOMIC DNA]</scope>
</reference>
<evidence type="ECO:0000313" key="4">
    <source>
        <dbReference type="WBParaSite" id="GPUH_0001943101-mRNA-1"/>
    </source>
</evidence>
<name>A0A183EEL5_9BILA</name>
<accession>A0A183EEL5</accession>
<reference evidence="4" key="1">
    <citation type="submission" date="2016-06" db="UniProtKB">
        <authorList>
            <consortium name="WormBaseParasite"/>
        </authorList>
    </citation>
    <scope>IDENTIFICATION</scope>
</reference>
<feature type="compositionally biased region" description="Polar residues" evidence="1">
    <location>
        <begin position="9"/>
        <end position="24"/>
    </location>
</feature>
<feature type="region of interest" description="Disordered" evidence="1">
    <location>
        <begin position="1"/>
        <end position="48"/>
    </location>
</feature>
<evidence type="ECO:0000313" key="3">
    <source>
        <dbReference type="Proteomes" id="UP000271098"/>
    </source>
</evidence>
<dbReference type="Proteomes" id="UP000271098">
    <property type="component" value="Unassembled WGS sequence"/>
</dbReference>
<protein>
    <submittedName>
        <fullName evidence="4">Overexpressed in colon carcinoma 1 protein</fullName>
    </submittedName>
</protein>
<proteinExistence type="predicted"/>
<dbReference type="AlphaFoldDB" id="A0A183EEL5"/>